<keyword evidence="3" id="KW-1185">Reference proteome</keyword>
<evidence type="ECO:0000256" key="1">
    <source>
        <dbReference type="SAM" id="MobiDB-lite"/>
    </source>
</evidence>
<dbReference type="Proteomes" id="UP000635606">
    <property type="component" value="Unassembled WGS sequence"/>
</dbReference>
<dbReference type="EMBL" id="BOPH01000020">
    <property type="protein sequence ID" value="GIJ66734.1"/>
    <property type="molecule type" value="Genomic_DNA"/>
</dbReference>
<feature type="region of interest" description="Disordered" evidence="1">
    <location>
        <begin position="10"/>
        <end position="30"/>
    </location>
</feature>
<proteinExistence type="predicted"/>
<sequence length="119" mass="13110">MTVAGPVRLIRRRSYRNPAGRGEPRGGAGEQAELVADVVQAVHARDQVEPLARLEPVDGRAHQVHVDAWRDRFIAQFATTSDRHSRSSPSRGSVTHSFSGWIHRISLRAVPVSAATLDR</sequence>
<organism evidence="2 3">
    <name type="scientific">Virgisporangium ochraceum</name>
    <dbReference type="NCBI Taxonomy" id="65505"/>
    <lineage>
        <taxon>Bacteria</taxon>
        <taxon>Bacillati</taxon>
        <taxon>Actinomycetota</taxon>
        <taxon>Actinomycetes</taxon>
        <taxon>Micromonosporales</taxon>
        <taxon>Micromonosporaceae</taxon>
        <taxon>Virgisporangium</taxon>
    </lineage>
</organism>
<evidence type="ECO:0000313" key="2">
    <source>
        <dbReference type="EMBL" id="GIJ66734.1"/>
    </source>
</evidence>
<accession>A0A8J3ZMX0</accession>
<dbReference type="AlphaFoldDB" id="A0A8J3ZMX0"/>
<gene>
    <name evidence="2" type="ORF">Voc01_016510</name>
</gene>
<protein>
    <submittedName>
        <fullName evidence="2">Uncharacterized protein</fullName>
    </submittedName>
</protein>
<evidence type="ECO:0000313" key="3">
    <source>
        <dbReference type="Proteomes" id="UP000635606"/>
    </source>
</evidence>
<reference evidence="2" key="1">
    <citation type="submission" date="2021-01" db="EMBL/GenBank/DDBJ databases">
        <title>Whole genome shotgun sequence of Virgisporangium ochraceum NBRC 16418.</title>
        <authorList>
            <person name="Komaki H."/>
            <person name="Tamura T."/>
        </authorList>
    </citation>
    <scope>NUCLEOTIDE SEQUENCE</scope>
    <source>
        <strain evidence="2">NBRC 16418</strain>
    </source>
</reference>
<name>A0A8J3ZMX0_9ACTN</name>
<comment type="caution">
    <text evidence="2">The sequence shown here is derived from an EMBL/GenBank/DDBJ whole genome shotgun (WGS) entry which is preliminary data.</text>
</comment>